<dbReference type="Proteomes" id="UP000199306">
    <property type="component" value="Unassembled WGS sequence"/>
</dbReference>
<dbReference type="OrthoDB" id="9758234at2"/>
<feature type="transmembrane region" description="Helical" evidence="1">
    <location>
        <begin position="883"/>
        <end position="903"/>
    </location>
</feature>
<feature type="transmembrane region" description="Helical" evidence="1">
    <location>
        <begin position="980"/>
        <end position="1001"/>
    </location>
</feature>
<dbReference type="GO" id="GO:0042910">
    <property type="term" value="F:xenobiotic transmembrane transporter activity"/>
    <property type="evidence" value="ECO:0007669"/>
    <property type="project" value="TreeGrafter"/>
</dbReference>
<dbReference type="Gene3D" id="3.30.70.1320">
    <property type="entry name" value="Multidrug efflux transporter AcrB pore domain like"/>
    <property type="match status" value="1"/>
</dbReference>
<dbReference type="RefSeq" id="WP_092018279.1">
    <property type="nucleotide sequence ID" value="NZ_FOXH01000010.1"/>
</dbReference>
<dbReference type="EMBL" id="FOXH01000010">
    <property type="protein sequence ID" value="SFQ11225.1"/>
    <property type="molecule type" value="Genomic_DNA"/>
</dbReference>
<organism evidence="2 3">
    <name type="scientific">Pseudarcicella hirudinis</name>
    <dbReference type="NCBI Taxonomy" id="1079859"/>
    <lineage>
        <taxon>Bacteria</taxon>
        <taxon>Pseudomonadati</taxon>
        <taxon>Bacteroidota</taxon>
        <taxon>Cytophagia</taxon>
        <taxon>Cytophagales</taxon>
        <taxon>Flectobacillaceae</taxon>
        <taxon>Pseudarcicella</taxon>
    </lineage>
</organism>
<name>A0A1I5VUT1_9BACT</name>
<feature type="transmembrane region" description="Helical" evidence="1">
    <location>
        <begin position="383"/>
        <end position="406"/>
    </location>
</feature>
<protein>
    <submittedName>
        <fullName evidence="2">Multidrug efflux pump subunit AcrB</fullName>
    </submittedName>
</protein>
<evidence type="ECO:0000313" key="3">
    <source>
        <dbReference type="Proteomes" id="UP000199306"/>
    </source>
</evidence>
<dbReference type="PRINTS" id="PR00702">
    <property type="entry name" value="ACRIFLAVINRP"/>
</dbReference>
<feature type="transmembrane region" description="Helical" evidence="1">
    <location>
        <begin position="523"/>
        <end position="544"/>
    </location>
</feature>
<gene>
    <name evidence="2" type="ORF">SAMN04515674_11073</name>
</gene>
<dbReference type="AlphaFoldDB" id="A0A1I5VUT1"/>
<feature type="transmembrane region" description="Helical" evidence="1">
    <location>
        <begin position="12"/>
        <end position="30"/>
    </location>
</feature>
<dbReference type="SUPFAM" id="SSF82714">
    <property type="entry name" value="Multidrug efflux transporter AcrB TolC docking domain, DN and DC subdomains"/>
    <property type="match status" value="2"/>
</dbReference>
<dbReference type="GO" id="GO:0005886">
    <property type="term" value="C:plasma membrane"/>
    <property type="evidence" value="ECO:0007669"/>
    <property type="project" value="TreeGrafter"/>
</dbReference>
<sequence>MRISEFSVKNYQFTLVVFLAVLSIGLYSLLNMPRGEDPEFESPQYGVTIIYPGATPKDMEELVVDPFEKRINELDNINRVRTTILDGAAIFQIEYDFSMDPEEKYQEVVREVNAIRKDLPAEILDIRIQKFRPTDVNIYQFALVSENLPYSKLKEHAEDLEKKLEKVKSLTNIKTWGFPEKKIAIELNLEKMAQDKIPVNRVIGAIQSENINIPGGSINLASKKFNVKTSGAYQDLDEIRNTIVFTNGSKIVYLKDVANVKFAYEDETHKTRLNGHRCVFVTACQKQGQNIIAIRNTVDPIAAQFKAQLPKSVDMVTVFDQADSVNKRLSRFGKDFGIAILLVLITLLPLGTRASIVVMISIPLSLAIGLTMLYLFGFTINQLSIVGMIVALGILVDDSIVVVENIERFMRMGIPRKRASIEATKQIGLAVLGCTVLLCFAFLPVANLPEAAGKFIRSLPMAVIFTVLASMLVSLTIVPFLSSVLLSEKHNPEGNFILRGMKKIISATYGKLMDWCLRHPKSTLLAGMGVFVGVMFIAKLYLGFSLFPTSEKPMFLVNVETPVGSNMASTEKAVKFVENELKKVPEVKNFASNVGRFNPRIYYNVIEKGQSENTGQIFVLLEDMETQEKKTLIDELRTKLVGYANAKIEVKDFEQGPPLEAPLAYRIFGDNLDTLRSVAFKIEKILADHPGSIYTNNPLKVQPTDLKVVVNKEKAGLLGVNSSEIDRIVRLGIAGLNMGTYREDGQKDGYNINISIPRKGVQQDLEVFDHLYVNNANGVAIPLKQLVDVRFETSQNQILHYDKDRYVTISTFLKSGYNTAQSNQEVIKKLDKFKFPKGFYYTVAGEAENAEKSFGGIGVIILITVFGMIAILILEFRNFKSTLIVLSVIPLGIVGAILMLLLWGETLSFTAVVGFIALIGIEVKNSLLLVDFTNQLRQDGMELEEAIREAGEVRFVPIVLTSLTAIGGLVPLVIEYSDLYSPLALVLIGGIISSTLLARLVTPVMYKLLPPTIQPKEEYNQTGSIF</sequence>
<evidence type="ECO:0000256" key="1">
    <source>
        <dbReference type="SAM" id="Phobius"/>
    </source>
</evidence>
<dbReference type="Gene3D" id="3.30.2090.10">
    <property type="entry name" value="Multidrug efflux transporter AcrB TolC docking domain, DN and DC subdomains"/>
    <property type="match status" value="2"/>
</dbReference>
<keyword evidence="1" id="KW-1133">Transmembrane helix</keyword>
<accession>A0A1I5VUT1</accession>
<feature type="transmembrane region" description="Helical" evidence="1">
    <location>
        <begin position="854"/>
        <end position="876"/>
    </location>
</feature>
<dbReference type="STRING" id="1079859.SAMN04515674_11073"/>
<feature type="transmembrane region" description="Helical" evidence="1">
    <location>
        <begin position="909"/>
        <end position="932"/>
    </location>
</feature>
<feature type="transmembrane region" description="Helical" evidence="1">
    <location>
        <begin position="427"/>
        <end position="446"/>
    </location>
</feature>
<dbReference type="SUPFAM" id="SSF82866">
    <property type="entry name" value="Multidrug efflux transporter AcrB transmembrane domain"/>
    <property type="match status" value="2"/>
</dbReference>
<keyword evidence="1" id="KW-0812">Transmembrane</keyword>
<keyword evidence="3" id="KW-1185">Reference proteome</keyword>
<dbReference type="PANTHER" id="PTHR32063:SF24">
    <property type="entry name" value="CATION EFFLUX SYSTEM (ACRB_ACRD_ACRF FAMILY)"/>
    <property type="match status" value="1"/>
</dbReference>
<proteinExistence type="predicted"/>
<evidence type="ECO:0000313" key="2">
    <source>
        <dbReference type="EMBL" id="SFQ11225.1"/>
    </source>
</evidence>
<dbReference type="Gene3D" id="1.20.1640.10">
    <property type="entry name" value="Multidrug efflux transporter AcrB transmembrane domain"/>
    <property type="match status" value="2"/>
</dbReference>
<keyword evidence="1" id="KW-0472">Membrane</keyword>
<dbReference type="InterPro" id="IPR027463">
    <property type="entry name" value="AcrB_DN_DC_subdom"/>
</dbReference>
<dbReference type="Gene3D" id="3.30.70.1430">
    <property type="entry name" value="Multidrug efflux transporter AcrB pore domain"/>
    <property type="match status" value="2"/>
</dbReference>
<dbReference type="Gene3D" id="3.30.70.1440">
    <property type="entry name" value="Multidrug efflux transporter AcrB pore domain"/>
    <property type="match status" value="1"/>
</dbReference>
<dbReference type="PANTHER" id="PTHR32063">
    <property type="match status" value="1"/>
</dbReference>
<dbReference type="SUPFAM" id="SSF82693">
    <property type="entry name" value="Multidrug efflux transporter AcrB pore domain, PN1, PN2, PC1 and PC2 subdomains"/>
    <property type="match status" value="3"/>
</dbReference>
<feature type="transmembrane region" description="Helical" evidence="1">
    <location>
        <begin position="332"/>
        <end position="350"/>
    </location>
</feature>
<feature type="transmembrane region" description="Helical" evidence="1">
    <location>
        <begin position="953"/>
        <end position="974"/>
    </location>
</feature>
<feature type="transmembrane region" description="Helical" evidence="1">
    <location>
        <begin position="458"/>
        <end position="481"/>
    </location>
</feature>
<dbReference type="InterPro" id="IPR001036">
    <property type="entry name" value="Acrflvin-R"/>
</dbReference>
<dbReference type="Pfam" id="PF00873">
    <property type="entry name" value="ACR_tran"/>
    <property type="match status" value="1"/>
</dbReference>
<feature type="transmembrane region" description="Helical" evidence="1">
    <location>
        <begin position="357"/>
        <end position="377"/>
    </location>
</feature>
<reference evidence="2 3" key="1">
    <citation type="submission" date="2016-10" db="EMBL/GenBank/DDBJ databases">
        <authorList>
            <person name="de Groot N.N."/>
        </authorList>
    </citation>
    <scope>NUCLEOTIDE SEQUENCE [LARGE SCALE GENOMIC DNA]</scope>
    <source>
        <strain evidence="3">E92,LMG 26720,CCM 7988</strain>
    </source>
</reference>